<evidence type="ECO:0000313" key="3">
    <source>
        <dbReference type="Proteomes" id="UP000481037"/>
    </source>
</evidence>
<evidence type="ECO:0000256" key="1">
    <source>
        <dbReference type="SAM" id="SignalP"/>
    </source>
</evidence>
<organism evidence="2 3">
    <name type="scientific">Duganella alba</name>
    <dbReference type="NCBI Taxonomy" id="2666081"/>
    <lineage>
        <taxon>Bacteria</taxon>
        <taxon>Pseudomonadati</taxon>
        <taxon>Pseudomonadota</taxon>
        <taxon>Betaproteobacteria</taxon>
        <taxon>Burkholderiales</taxon>
        <taxon>Oxalobacteraceae</taxon>
        <taxon>Telluria group</taxon>
        <taxon>Duganella</taxon>
    </lineage>
</organism>
<accession>A0A6L5QI98</accession>
<keyword evidence="1" id="KW-0732">Signal</keyword>
<dbReference type="EMBL" id="WKJM01000013">
    <property type="protein sequence ID" value="MRX09449.1"/>
    <property type="molecule type" value="Genomic_DNA"/>
</dbReference>
<name>A0A6L5QI98_9BURK</name>
<dbReference type="AlphaFoldDB" id="A0A6L5QI98"/>
<keyword evidence="3" id="KW-1185">Reference proteome</keyword>
<dbReference type="Proteomes" id="UP000481037">
    <property type="component" value="Unassembled WGS sequence"/>
</dbReference>
<comment type="caution">
    <text evidence="2">The sequence shown here is derived from an EMBL/GenBank/DDBJ whole genome shotgun (WGS) entry which is preliminary data.</text>
</comment>
<feature type="chain" id="PRO_5027098301" description="SPOR domain-containing protein" evidence="1">
    <location>
        <begin position="21"/>
        <end position="128"/>
    </location>
</feature>
<feature type="signal peptide" evidence="1">
    <location>
        <begin position="1"/>
        <end position="20"/>
    </location>
</feature>
<reference evidence="2 3" key="1">
    <citation type="submission" date="2019-11" db="EMBL/GenBank/DDBJ databases">
        <title>Novel species isolated from a subtropical stream in China.</title>
        <authorList>
            <person name="Lu H."/>
        </authorList>
    </citation>
    <scope>NUCLEOTIDE SEQUENCE [LARGE SCALE GENOMIC DNA]</scope>
    <source>
        <strain evidence="2 3">FT25W</strain>
    </source>
</reference>
<evidence type="ECO:0000313" key="2">
    <source>
        <dbReference type="EMBL" id="MRX09449.1"/>
    </source>
</evidence>
<sequence>MFRRIALALSATLLSAAAGAATVPSNLMLPEPDRAARGYVESWIFTIDIEADELTGLAPCRKILTERGFAPTLSKTASSASPALHFKVSGRKEYAQASTEADDALLAVQQAKCPGTLTWSVISKPARR</sequence>
<dbReference type="RefSeq" id="WP_154366228.1">
    <property type="nucleotide sequence ID" value="NZ_WKJM01000013.1"/>
</dbReference>
<protein>
    <recommendedName>
        <fullName evidence="4">SPOR domain-containing protein</fullName>
    </recommendedName>
</protein>
<evidence type="ECO:0008006" key="4">
    <source>
        <dbReference type="Google" id="ProtNLM"/>
    </source>
</evidence>
<proteinExistence type="predicted"/>
<gene>
    <name evidence="2" type="ORF">GJ697_16530</name>
</gene>